<evidence type="ECO:0000259" key="6">
    <source>
        <dbReference type="Pfam" id="PF03807"/>
    </source>
</evidence>
<dbReference type="GO" id="GO:0004735">
    <property type="term" value="F:pyrroline-5-carboxylate reductase activity"/>
    <property type="evidence" value="ECO:0007669"/>
    <property type="project" value="UniProtKB-EC"/>
</dbReference>
<evidence type="ECO:0000313" key="8">
    <source>
        <dbReference type="EMBL" id="MCX2563595.1"/>
    </source>
</evidence>
<sequence length="272" mass="29070">MHDTRLLPSVLLAGCGKMGTAMLEGWLSQGLRPSVILDRHDQTLPHPHRHIRQTEELPADFIPDVIVMAVKPQTSDSLLHQLTRHFAGVPVLSLMAGRTLESLSQHSFAHTGHPPAIIRAMPNTPCALGVGMTGLYAGPHVTEQQKHDCEKLAGAVGKTIWVEQESQMDIVTAVSGSGPAYVFLLAELLEKAGIDQGLPPHTARELARQTIYGAGCLLSHSTLDAAELRTRVTSPGGTTAAALNVFMAPDAWPDTVTKAIQAAVSRSEKLAS</sequence>
<dbReference type="InterPro" id="IPR028939">
    <property type="entry name" value="P5C_Rdtase_cat_N"/>
</dbReference>
<protein>
    <recommendedName>
        <fullName evidence="4 5">Pyrroline-5-carboxylate reductase</fullName>
        <shortName evidence="4">P5C reductase</shortName>
        <shortName evidence="4">P5CR</shortName>
        <ecNumber evidence="4 5">1.5.1.2</ecNumber>
    </recommendedName>
    <alternativeName>
        <fullName evidence="4">PCA reductase</fullName>
    </alternativeName>
</protein>
<dbReference type="PANTHER" id="PTHR11645">
    <property type="entry name" value="PYRROLINE-5-CARBOXYLATE REDUCTASE"/>
    <property type="match status" value="1"/>
</dbReference>
<dbReference type="InterPro" id="IPR036291">
    <property type="entry name" value="NAD(P)-bd_dom_sf"/>
</dbReference>
<dbReference type="Proteomes" id="UP001301152">
    <property type="component" value="Unassembled WGS sequence"/>
</dbReference>
<organism evidence="8 9">
    <name type="scientific">Acetobacter thailandicus</name>
    <dbReference type="NCBI Taxonomy" id="1502842"/>
    <lineage>
        <taxon>Bacteria</taxon>
        <taxon>Pseudomonadati</taxon>
        <taxon>Pseudomonadota</taxon>
        <taxon>Alphaproteobacteria</taxon>
        <taxon>Acetobacterales</taxon>
        <taxon>Acetobacteraceae</taxon>
        <taxon>Acetobacter</taxon>
    </lineage>
</organism>
<comment type="similarity">
    <text evidence="1 4">Belongs to the pyrroline-5-carboxylate reductase family.</text>
</comment>
<dbReference type="PIRSF" id="PIRSF000193">
    <property type="entry name" value="Pyrrol-5-carb_rd"/>
    <property type="match status" value="1"/>
</dbReference>
<dbReference type="Gene3D" id="1.10.3730.10">
    <property type="entry name" value="ProC C-terminal domain-like"/>
    <property type="match status" value="1"/>
</dbReference>
<dbReference type="InterPro" id="IPR008927">
    <property type="entry name" value="6-PGluconate_DH-like_C_sf"/>
</dbReference>
<gene>
    <name evidence="4 8" type="primary">proC</name>
    <name evidence="8" type="ORF">OQ497_06435</name>
</gene>
<dbReference type="Pfam" id="PF14748">
    <property type="entry name" value="P5CR_dimer"/>
    <property type="match status" value="1"/>
</dbReference>
<evidence type="ECO:0000259" key="7">
    <source>
        <dbReference type="Pfam" id="PF14748"/>
    </source>
</evidence>
<comment type="subcellular location">
    <subcellularLocation>
        <location evidence="4">Cytoplasm</location>
    </subcellularLocation>
</comment>
<evidence type="ECO:0000256" key="1">
    <source>
        <dbReference type="ARBA" id="ARBA00005525"/>
    </source>
</evidence>
<feature type="domain" description="Pyrroline-5-carboxylate reductase dimerisation" evidence="7">
    <location>
        <begin position="165"/>
        <end position="270"/>
    </location>
</feature>
<keyword evidence="2 4" id="KW-0521">NADP</keyword>
<evidence type="ECO:0000256" key="3">
    <source>
        <dbReference type="ARBA" id="ARBA00023002"/>
    </source>
</evidence>
<proteinExistence type="inferred from homology"/>
<dbReference type="InterPro" id="IPR029036">
    <property type="entry name" value="P5CR_dimer"/>
</dbReference>
<keyword evidence="4" id="KW-0641">Proline biosynthesis</keyword>
<keyword evidence="4" id="KW-0963">Cytoplasm</keyword>
<keyword evidence="9" id="KW-1185">Reference proteome</keyword>
<dbReference type="EMBL" id="JAPIUZ010000002">
    <property type="protein sequence ID" value="MCX2563595.1"/>
    <property type="molecule type" value="Genomic_DNA"/>
</dbReference>
<name>A0ABT3QE86_9PROT</name>
<evidence type="ECO:0000256" key="4">
    <source>
        <dbReference type="HAMAP-Rule" id="MF_01925"/>
    </source>
</evidence>
<comment type="caution">
    <text evidence="8">The sequence shown here is derived from an EMBL/GenBank/DDBJ whole genome shotgun (WGS) entry which is preliminary data.</text>
</comment>
<dbReference type="InterPro" id="IPR000304">
    <property type="entry name" value="Pyrroline-COOH_reductase"/>
</dbReference>
<dbReference type="Gene3D" id="3.40.50.720">
    <property type="entry name" value="NAD(P)-binding Rossmann-like Domain"/>
    <property type="match status" value="1"/>
</dbReference>
<feature type="domain" description="Pyrroline-5-carboxylate reductase catalytic N-terminal" evidence="6">
    <location>
        <begin position="12"/>
        <end position="97"/>
    </location>
</feature>
<dbReference type="SUPFAM" id="SSF48179">
    <property type="entry name" value="6-phosphogluconate dehydrogenase C-terminal domain-like"/>
    <property type="match status" value="1"/>
</dbReference>
<evidence type="ECO:0000256" key="2">
    <source>
        <dbReference type="ARBA" id="ARBA00022857"/>
    </source>
</evidence>
<keyword evidence="4" id="KW-0028">Amino-acid biosynthesis</keyword>
<evidence type="ECO:0000313" key="9">
    <source>
        <dbReference type="Proteomes" id="UP001301152"/>
    </source>
</evidence>
<dbReference type="RefSeq" id="WP_173559203.1">
    <property type="nucleotide sequence ID" value="NZ_JAPIUZ010000002.1"/>
</dbReference>
<evidence type="ECO:0000256" key="5">
    <source>
        <dbReference type="NCBIfam" id="TIGR00112"/>
    </source>
</evidence>
<dbReference type="SUPFAM" id="SSF51735">
    <property type="entry name" value="NAD(P)-binding Rossmann-fold domains"/>
    <property type="match status" value="1"/>
</dbReference>
<comment type="function">
    <text evidence="4">Catalyzes the reduction of 1-pyrroline-5-carboxylate (PCA) to L-proline.</text>
</comment>
<accession>A0ABT3QE86</accession>
<reference evidence="8 9" key="1">
    <citation type="submission" date="2022-11" db="EMBL/GenBank/DDBJ databases">
        <title>Genome sequencing of Acetobacter type strain.</title>
        <authorList>
            <person name="Heo J."/>
            <person name="Lee D."/>
            <person name="Han B.-H."/>
            <person name="Hong S.-B."/>
            <person name="Kwon S.-W."/>
        </authorList>
    </citation>
    <scope>NUCLEOTIDE SEQUENCE [LARGE SCALE GENOMIC DNA]</scope>
    <source>
        <strain evidence="8 9">KACC 21253</strain>
    </source>
</reference>
<keyword evidence="3 4" id="KW-0560">Oxidoreductase</keyword>
<comment type="catalytic activity">
    <reaction evidence="4">
        <text>L-proline + NAD(+) = (S)-1-pyrroline-5-carboxylate + NADH + 2 H(+)</text>
        <dbReference type="Rhea" id="RHEA:14105"/>
        <dbReference type="ChEBI" id="CHEBI:15378"/>
        <dbReference type="ChEBI" id="CHEBI:17388"/>
        <dbReference type="ChEBI" id="CHEBI:57540"/>
        <dbReference type="ChEBI" id="CHEBI:57945"/>
        <dbReference type="ChEBI" id="CHEBI:60039"/>
        <dbReference type="EC" id="1.5.1.2"/>
    </reaction>
</comment>
<dbReference type="HAMAP" id="MF_01925">
    <property type="entry name" value="P5C_reductase"/>
    <property type="match status" value="1"/>
</dbReference>
<dbReference type="NCBIfam" id="TIGR00112">
    <property type="entry name" value="proC"/>
    <property type="match status" value="1"/>
</dbReference>
<dbReference type="PANTHER" id="PTHR11645:SF0">
    <property type="entry name" value="PYRROLINE-5-CARBOXYLATE REDUCTASE 3"/>
    <property type="match status" value="1"/>
</dbReference>
<comment type="catalytic activity">
    <reaction evidence="4">
        <text>L-proline + NADP(+) = (S)-1-pyrroline-5-carboxylate + NADPH + 2 H(+)</text>
        <dbReference type="Rhea" id="RHEA:14109"/>
        <dbReference type="ChEBI" id="CHEBI:15378"/>
        <dbReference type="ChEBI" id="CHEBI:17388"/>
        <dbReference type="ChEBI" id="CHEBI:57783"/>
        <dbReference type="ChEBI" id="CHEBI:58349"/>
        <dbReference type="ChEBI" id="CHEBI:60039"/>
        <dbReference type="EC" id="1.5.1.2"/>
    </reaction>
</comment>
<dbReference type="EC" id="1.5.1.2" evidence="4 5"/>
<comment type="pathway">
    <text evidence="4">Amino-acid biosynthesis; L-proline biosynthesis; L-proline from L-glutamate 5-semialdehyde: step 1/1.</text>
</comment>
<dbReference type="Pfam" id="PF03807">
    <property type="entry name" value="F420_oxidored"/>
    <property type="match status" value="1"/>
</dbReference>